<evidence type="ECO:0000313" key="2">
    <source>
        <dbReference type="EMBL" id="MED6121538.1"/>
    </source>
</evidence>
<dbReference type="Proteomes" id="UP001341840">
    <property type="component" value="Unassembled WGS sequence"/>
</dbReference>
<evidence type="ECO:0008006" key="4">
    <source>
        <dbReference type="Google" id="ProtNLM"/>
    </source>
</evidence>
<dbReference type="InterPro" id="IPR023614">
    <property type="entry name" value="Porin_dom_sf"/>
</dbReference>
<dbReference type="Pfam" id="PF01459">
    <property type="entry name" value="Porin_3"/>
    <property type="match status" value="1"/>
</dbReference>
<evidence type="ECO:0000256" key="1">
    <source>
        <dbReference type="ARBA" id="ARBA00009624"/>
    </source>
</evidence>
<dbReference type="EMBL" id="JASCZI010030341">
    <property type="protein sequence ID" value="MED6121538.1"/>
    <property type="molecule type" value="Genomic_DNA"/>
</dbReference>
<dbReference type="CDD" id="cd07306">
    <property type="entry name" value="Porin3_VDAC"/>
    <property type="match status" value="1"/>
</dbReference>
<accession>A0ABU6RCN9</accession>
<organism evidence="2 3">
    <name type="scientific">Stylosanthes scabra</name>
    <dbReference type="NCBI Taxonomy" id="79078"/>
    <lineage>
        <taxon>Eukaryota</taxon>
        <taxon>Viridiplantae</taxon>
        <taxon>Streptophyta</taxon>
        <taxon>Embryophyta</taxon>
        <taxon>Tracheophyta</taxon>
        <taxon>Spermatophyta</taxon>
        <taxon>Magnoliopsida</taxon>
        <taxon>eudicotyledons</taxon>
        <taxon>Gunneridae</taxon>
        <taxon>Pentapetalae</taxon>
        <taxon>rosids</taxon>
        <taxon>fabids</taxon>
        <taxon>Fabales</taxon>
        <taxon>Fabaceae</taxon>
        <taxon>Papilionoideae</taxon>
        <taxon>50 kb inversion clade</taxon>
        <taxon>dalbergioids sensu lato</taxon>
        <taxon>Dalbergieae</taxon>
        <taxon>Pterocarpus clade</taxon>
        <taxon>Stylosanthes</taxon>
    </lineage>
</organism>
<dbReference type="InterPro" id="IPR001925">
    <property type="entry name" value="Porin_Euk"/>
</dbReference>
<keyword evidence="3" id="KW-1185">Reference proteome</keyword>
<name>A0ABU6RCN9_9FABA</name>
<reference evidence="2 3" key="1">
    <citation type="journal article" date="2023" name="Plants (Basel)">
        <title>Bridging the Gap: Combining Genomics and Transcriptomics Approaches to Understand Stylosanthes scabra, an Orphan Legume from the Brazilian Caatinga.</title>
        <authorList>
            <person name="Ferreira-Neto J.R.C."/>
            <person name="da Silva M.D."/>
            <person name="Binneck E."/>
            <person name="de Melo N.F."/>
            <person name="da Silva R.H."/>
            <person name="de Melo A.L.T.M."/>
            <person name="Pandolfi V."/>
            <person name="Bustamante F.O."/>
            <person name="Brasileiro-Vidal A.C."/>
            <person name="Benko-Iseppon A.M."/>
        </authorList>
    </citation>
    <scope>NUCLEOTIDE SEQUENCE [LARGE SCALE GENOMIC DNA]</scope>
    <source>
        <tissue evidence="2">Leaves</tissue>
    </source>
</reference>
<dbReference type="Gene3D" id="2.40.160.10">
    <property type="entry name" value="Porin"/>
    <property type="match status" value="1"/>
</dbReference>
<dbReference type="PANTHER" id="PTHR11743:SF61">
    <property type="entry name" value="MITOCHONDRIAL OUTER MEMBRANE PROTEIN PORIN 2-LIKE"/>
    <property type="match status" value="1"/>
</dbReference>
<comment type="similarity">
    <text evidence="1">Belongs to the eukaryotic mitochondrial porin (TC 1.B.8.1) family.</text>
</comment>
<comment type="caution">
    <text evidence="2">The sequence shown here is derived from an EMBL/GenBank/DDBJ whole genome shotgun (WGS) entry which is preliminary data.</text>
</comment>
<proteinExistence type="inferred from homology"/>
<sequence>MSTNKGPGFFSAIGSKARDVLTKDYNADHKLTISSSSNPGVDLSSTLVKSRGLSSGNVAALFKYKDKTVVDVKVDTESSVLTTFTISDILPSAKAIASIRVPDYNSGKLEVQYLHDHVAFTTAVGFNRSPTIDFSATIGTPGIAFGAETSYSTAIGKLTKYNAGVCLKLPNSNASVILADKGDSMKVLYLHQLEKLNGGAVVGEISRRFSTNENTLTVGCLYVVDTQTVVKAKLSNHGNLGAVLQHEITDKSFLTISGFVDISQVSGMVHIIYTKVHYQCGIIIN</sequence>
<dbReference type="InterPro" id="IPR027246">
    <property type="entry name" value="Porin_Euk/Tom40"/>
</dbReference>
<gene>
    <name evidence="2" type="ORF">PIB30_031192</name>
</gene>
<dbReference type="PANTHER" id="PTHR11743">
    <property type="entry name" value="VOLTAGE-DEPENDENT ANION-SELECTIVE CHANNEL"/>
    <property type="match status" value="1"/>
</dbReference>
<protein>
    <recommendedName>
        <fullName evidence="4">Mitochondrial outer membrane protein porin 2-like</fullName>
    </recommendedName>
</protein>
<evidence type="ECO:0000313" key="3">
    <source>
        <dbReference type="Proteomes" id="UP001341840"/>
    </source>
</evidence>